<evidence type="ECO:0000313" key="5">
    <source>
        <dbReference type="EMBL" id="OQE46347.1"/>
    </source>
</evidence>
<dbReference type="GO" id="GO:0046872">
    <property type="term" value="F:metal ion binding"/>
    <property type="evidence" value="ECO:0007669"/>
    <property type="project" value="UniProtKB-KW"/>
</dbReference>
<dbReference type="Proteomes" id="UP000191500">
    <property type="component" value="Unassembled WGS sequence"/>
</dbReference>
<gene>
    <name evidence="5" type="ORF">PENCOP_c001G01992</name>
</gene>
<dbReference type="Gene3D" id="2.170.150.70">
    <property type="match status" value="1"/>
</dbReference>
<evidence type="ECO:0000259" key="4">
    <source>
        <dbReference type="PROSITE" id="PS51891"/>
    </source>
</evidence>
<dbReference type="STRING" id="36646.A0A1V6V6P2"/>
<dbReference type="Pfam" id="PF04828">
    <property type="entry name" value="GFA"/>
    <property type="match status" value="1"/>
</dbReference>
<evidence type="ECO:0000256" key="1">
    <source>
        <dbReference type="ARBA" id="ARBA00005495"/>
    </source>
</evidence>
<comment type="caution">
    <text evidence="5">The sequence shown here is derived from an EMBL/GenBank/DDBJ whole genome shotgun (WGS) entry which is preliminary data.</text>
</comment>
<sequence length="135" mass="14896">MPFPPTPTGESSFHSGNCHCGAVRFNFTLSPPLHEYPTNSCNCSICTRNGYLLVYPFNKDFVIEKGDTLKDYLFAGHKSKHQFCGVCGSSCFIRLLEEGAPPISAVNVRLLQDIDIENLHLNKVDGRSVGPAYTL</sequence>
<comment type="similarity">
    <text evidence="1">Belongs to the Gfa family.</text>
</comment>
<reference evidence="6" key="1">
    <citation type="journal article" date="2017" name="Nat. Microbiol.">
        <title>Global analysis of biosynthetic gene clusters reveals vast potential of secondary metabolite production in Penicillium species.</title>
        <authorList>
            <person name="Nielsen J.C."/>
            <person name="Grijseels S."/>
            <person name="Prigent S."/>
            <person name="Ji B."/>
            <person name="Dainat J."/>
            <person name="Nielsen K.F."/>
            <person name="Frisvad J.C."/>
            <person name="Workman M."/>
            <person name="Nielsen J."/>
        </authorList>
    </citation>
    <scope>NUCLEOTIDE SEQUENCE [LARGE SCALE GENOMIC DNA]</scope>
    <source>
        <strain evidence="6">IBT 31321</strain>
    </source>
</reference>
<dbReference type="PROSITE" id="PS51891">
    <property type="entry name" value="CENP_V_GFA"/>
    <property type="match status" value="1"/>
</dbReference>
<dbReference type="InterPro" id="IPR006913">
    <property type="entry name" value="CENP-V/GFA"/>
</dbReference>
<organism evidence="5 6">
    <name type="scientific">Penicillium coprophilum</name>
    <dbReference type="NCBI Taxonomy" id="36646"/>
    <lineage>
        <taxon>Eukaryota</taxon>
        <taxon>Fungi</taxon>
        <taxon>Dikarya</taxon>
        <taxon>Ascomycota</taxon>
        <taxon>Pezizomycotina</taxon>
        <taxon>Eurotiomycetes</taxon>
        <taxon>Eurotiomycetidae</taxon>
        <taxon>Eurotiales</taxon>
        <taxon>Aspergillaceae</taxon>
        <taxon>Penicillium</taxon>
    </lineage>
</organism>
<evidence type="ECO:0000313" key="6">
    <source>
        <dbReference type="Proteomes" id="UP000191500"/>
    </source>
</evidence>
<dbReference type="AlphaFoldDB" id="A0A1V6V6P2"/>
<dbReference type="InterPro" id="IPR011057">
    <property type="entry name" value="Mss4-like_sf"/>
</dbReference>
<dbReference type="GO" id="GO:0016846">
    <property type="term" value="F:carbon-sulfur lyase activity"/>
    <property type="evidence" value="ECO:0007669"/>
    <property type="project" value="InterPro"/>
</dbReference>
<name>A0A1V6V6P2_9EURO</name>
<keyword evidence="2" id="KW-0479">Metal-binding</keyword>
<keyword evidence="6" id="KW-1185">Reference proteome</keyword>
<proteinExistence type="inferred from homology"/>
<dbReference type="InterPro" id="IPR052355">
    <property type="entry name" value="CENP-V-like"/>
</dbReference>
<keyword evidence="3" id="KW-0862">Zinc</keyword>
<evidence type="ECO:0000256" key="2">
    <source>
        <dbReference type="ARBA" id="ARBA00022723"/>
    </source>
</evidence>
<evidence type="ECO:0000256" key="3">
    <source>
        <dbReference type="ARBA" id="ARBA00022833"/>
    </source>
</evidence>
<dbReference type="SUPFAM" id="SSF51316">
    <property type="entry name" value="Mss4-like"/>
    <property type="match status" value="1"/>
</dbReference>
<accession>A0A1V6V6P2</accession>
<dbReference type="PANTHER" id="PTHR28620">
    <property type="entry name" value="CENTROMERE PROTEIN V"/>
    <property type="match status" value="1"/>
</dbReference>
<dbReference type="EMBL" id="MDDG01000001">
    <property type="protein sequence ID" value="OQE46347.1"/>
    <property type="molecule type" value="Genomic_DNA"/>
</dbReference>
<dbReference type="PANTHER" id="PTHR28620:SF1">
    <property type="entry name" value="CENP-V_GFA DOMAIN-CONTAINING PROTEIN"/>
    <property type="match status" value="1"/>
</dbReference>
<feature type="domain" description="CENP-V/GFA" evidence="4">
    <location>
        <begin position="14"/>
        <end position="130"/>
    </location>
</feature>
<protein>
    <recommendedName>
        <fullName evidence="4">CENP-V/GFA domain-containing protein</fullName>
    </recommendedName>
</protein>